<accession>A0ABU6UES2</accession>
<sequence>MRSKRNHTQKQGTVARARHGKGAGTRSNGGPKARLNGLADAWSKGRKRADLAVVGLRAPSTRARTRHGHRADARPCARAKGGARMRHKLVLLRPNVIKLTARTRQDHRASARGVRARQ</sequence>
<protein>
    <submittedName>
        <fullName evidence="2">Uncharacterized protein</fullName>
    </submittedName>
</protein>
<feature type="region of interest" description="Disordered" evidence="1">
    <location>
        <begin position="59"/>
        <end position="82"/>
    </location>
</feature>
<feature type="region of interest" description="Disordered" evidence="1">
    <location>
        <begin position="1"/>
        <end position="37"/>
    </location>
</feature>
<dbReference type="Proteomes" id="UP001341840">
    <property type="component" value="Unassembled WGS sequence"/>
</dbReference>
<proteinExistence type="predicted"/>
<comment type="caution">
    <text evidence="2">The sequence shown here is derived from an EMBL/GenBank/DDBJ whole genome shotgun (WGS) entry which is preliminary data.</text>
</comment>
<keyword evidence="3" id="KW-1185">Reference proteome</keyword>
<dbReference type="EMBL" id="JASCZI010120955">
    <property type="protein sequence ID" value="MED6158163.1"/>
    <property type="molecule type" value="Genomic_DNA"/>
</dbReference>
<name>A0ABU6UES2_9FABA</name>
<evidence type="ECO:0000313" key="3">
    <source>
        <dbReference type="Proteomes" id="UP001341840"/>
    </source>
</evidence>
<organism evidence="2 3">
    <name type="scientific">Stylosanthes scabra</name>
    <dbReference type="NCBI Taxonomy" id="79078"/>
    <lineage>
        <taxon>Eukaryota</taxon>
        <taxon>Viridiplantae</taxon>
        <taxon>Streptophyta</taxon>
        <taxon>Embryophyta</taxon>
        <taxon>Tracheophyta</taxon>
        <taxon>Spermatophyta</taxon>
        <taxon>Magnoliopsida</taxon>
        <taxon>eudicotyledons</taxon>
        <taxon>Gunneridae</taxon>
        <taxon>Pentapetalae</taxon>
        <taxon>rosids</taxon>
        <taxon>fabids</taxon>
        <taxon>Fabales</taxon>
        <taxon>Fabaceae</taxon>
        <taxon>Papilionoideae</taxon>
        <taxon>50 kb inversion clade</taxon>
        <taxon>dalbergioids sensu lato</taxon>
        <taxon>Dalbergieae</taxon>
        <taxon>Pterocarpus clade</taxon>
        <taxon>Stylosanthes</taxon>
    </lineage>
</organism>
<gene>
    <name evidence="2" type="ORF">PIB30_030333</name>
</gene>
<evidence type="ECO:0000256" key="1">
    <source>
        <dbReference type="SAM" id="MobiDB-lite"/>
    </source>
</evidence>
<reference evidence="2 3" key="1">
    <citation type="journal article" date="2023" name="Plants (Basel)">
        <title>Bridging the Gap: Combining Genomics and Transcriptomics Approaches to Understand Stylosanthes scabra, an Orphan Legume from the Brazilian Caatinga.</title>
        <authorList>
            <person name="Ferreira-Neto J.R.C."/>
            <person name="da Silva M.D."/>
            <person name="Binneck E."/>
            <person name="de Melo N.F."/>
            <person name="da Silva R.H."/>
            <person name="de Melo A.L.T.M."/>
            <person name="Pandolfi V."/>
            <person name="Bustamante F.O."/>
            <person name="Brasileiro-Vidal A.C."/>
            <person name="Benko-Iseppon A.M."/>
        </authorList>
    </citation>
    <scope>NUCLEOTIDE SEQUENCE [LARGE SCALE GENOMIC DNA]</scope>
    <source>
        <tissue evidence="2">Leaves</tissue>
    </source>
</reference>
<evidence type="ECO:0000313" key="2">
    <source>
        <dbReference type="EMBL" id="MED6158163.1"/>
    </source>
</evidence>